<accession>A0A3B0URC1</accession>
<protein>
    <submittedName>
        <fullName evidence="1">Uncharacterized protein</fullName>
    </submittedName>
</protein>
<proteinExistence type="predicted"/>
<sequence>MVKKKTKTKKPVTLFGRRFSRSTLLIGAVILAIVGFAVYTAVANELDRRKFVQIEQTVLELTDRINAEFGTETLSIDKSCSRPREKYGKGALGCSITSESAQKYIEYNDLLRFIQSQADVVSTVSSEDELFRSIRFVPFVAGVGCWVENDLGYSASPSERATSTDKYLTTVGCGDLAKTAHYPISE</sequence>
<organism evidence="1">
    <name type="scientific">hydrothermal vent metagenome</name>
    <dbReference type="NCBI Taxonomy" id="652676"/>
    <lineage>
        <taxon>unclassified sequences</taxon>
        <taxon>metagenomes</taxon>
        <taxon>ecological metagenomes</taxon>
    </lineage>
</organism>
<dbReference type="EMBL" id="UOET01000155">
    <property type="protein sequence ID" value="VAW27757.1"/>
    <property type="molecule type" value="Genomic_DNA"/>
</dbReference>
<reference evidence="1" key="1">
    <citation type="submission" date="2018-06" db="EMBL/GenBank/DDBJ databases">
        <authorList>
            <person name="Zhirakovskaya E."/>
        </authorList>
    </citation>
    <scope>NUCLEOTIDE SEQUENCE</scope>
</reference>
<gene>
    <name evidence="1" type="ORF">MNBD_BACTEROID07-1676</name>
</gene>
<name>A0A3B0URC1_9ZZZZ</name>
<dbReference type="AlphaFoldDB" id="A0A3B0URC1"/>
<evidence type="ECO:0000313" key="1">
    <source>
        <dbReference type="EMBL" id="VAW27757.1"/>
    </source>
</evidence>